<organism evidence="1 2">
    <name type="scientific">Seonamhaeicola marinus</name>
    <dbReference type="NCBI Taxonomy" id="1912246"/>
    <lineage>
        <taxon>Bacteria</taxon>
        <taxon>Pseudomonadati</taxon>
        <taxon>Bacteroidota</taxon>
        <taxon>Flavobacteriia</taxon>
        <taxon>Flavobacteriales</taxon>
        <taxon>Flavobacteriaceae</taxon>
    </lineage>
</organism>
<dbReference type="InterPro" id="IPR011055">
    <property type="entry name" value="Dup_hybrid_motif"/>
</dbReference>
<dbReference type="Proteomes" id="UP000323930">
    <property type="component" value="Unassembled WGS sequence"/>
</dbReference>
<accession>A0A5D0HUM2</accession>
<gene>
    <name evidence="1" type="ORF">FUA24_14885</name>
</gene>
<sequence>MRLIFIALLTATFHFSFSQSNRAHGVSYERNDDKSVTFTYNGETSGTTYVVLKFKQLTNSTAPNEIRTNVNGFSGILTTLYPTNSKEHISFSYSYRPIMGDINAKPNHNFKYVLPFKNGKEVMVRHLSFLGERMGGKKPKNWASFQFLVKPNDTVCAIRKGVVVNIIDGNAASNKAEYGYKNKSNSMLVEHDDGTIASYGVLKKNSFMVEVGDMVYPSTPLAIAGTYDKAENSQLRLSIFYLDKVVKDYNFDNRVKETYATRTNLYAYVNPMFVINSDGSGFQNLEKNQAYTSFYNEGLIQAEMTKREKKKYLKRKK</sequence>
<evidence type="ECO:0000313" key="1">
    <source>
        <dbReference type="EMBL" id="TYA74601.1"/>
    </source>
</evidence>
<dbReference type="AlphaFoldDB" id="A0A5D0HUM2"/>
<dbReference type="Gene3D" id="2.70.70.10">
    <property type="entry name" value="Glucose Permease (Domain IIA)"/>
    <property type="match status" value="1"/>
</dbReference>
<comment type="caution">
    <text evidence="1">The sequence shown here is derived from an EMBL/GenBank/DDBJ whole genome shotgun (WGS) entry which is preliminary data.</text>
</comment>
<dbReference type="EMBL" id="VSDQ01000679">
    <property type="protein sequence ID" value="TYA74601.1"/>
    <property type="molecule type" value="Genomic_DNA"/>
</dbReference>
<dbReference type="OrthoDB" id="1112802at2"/>
<evidence type="ECO:0000313" key="2">
    <source>
        <dbReference type="Proteomes" id="UP000323930"/>
    </source>
</evidence>
<reference evidence="1 2" key="1">
    <citation type="submission" date="2019-08" db="EMBL/GenBank/DDBJ databases">
        <title>Seonamhaeicola sediminis sp. nov., isolated from marine sediment.</title>
        <authorList>
            <person name="Cao W.R."/>
        </authorList>
    </citation>
    <scope>NUCLEOTIDE SEQUENCE [LARGE SCALE GENOMIC DNA]</scope>
    <source>
        <strain evidence="1 2">B011</strain>
    </source>
</reference>
<name>A0A5D0HUM2_9FLAO</name>
<keyword evidence="2" id="KW-1185">Reference proteome</keyword>
<protein>
    <submittedName>
        <fullName evidence="1">M23 family metallopeptidase</fullName>
    </submittedName>
</protein>
<proteinExistence type="predicted"/>
<dbReference type="RefSeq" id="WP_148543697.1">
    <property type="nucleotide sequence ID" value="NZ_VSDQ01000679.1"/>
</dbReference>